<evidence type="ECO:0000313" key="4">
    <source>
        <dbReference type="Proteomes" id="UP001165122"/>
    </source>
</evidence>
<sequence length="796" mass="92559">MSHRKPTFEETWERYAWLSQDIKKEKAAHERRRAKVKVQEGEDNLESYSEQQVRKNIIRAKLSLTTPKYGNLEGLKRSSSLGGLFYPKPGSQAGALEILQRKETAQVAFKQVQEMQLPSWAFEIGLTKDNMKDMTMDLIERGYNGGGGDEGVEDGEERLKRKKEKERRKEEEAKAKAKRARLKKARAPLSGGLLGKLTEDSKLKKKVEVDMDRPVVVAMRNLKKGRNGGLLADEEEAKRQDTENRTMYERQGFDKRQPSSGSMGVSVSISATGDILSTVKPEFEFLSSKPCLYKPEGRHILTNTMRPATTPNFCLDYEGFKVNKTRVMETMKEHRKKVWEEKMKIDENRFTKVLQSIEAKENRRDVLKNERLHEERQTMWTQLVILAVMAQTNFMPRLEKGRRDRAIKLKRNESAVIIQRNWLHHFHHRMMQLVLAFKNLGLEFSLNVRIRRKHRSMEIIKNFFHKVQTEAGPQIVKTFMYNVRKAQTYVRQFLACRKARRELCGRFWLKIEAAIRNKIVSQNHQRHIVSQQILSEVPELMDTVYKFRAAKGKARRAISKMKMVEVERHKKNAAFSHERNHGKNHGHGGHGHSLKSADRRQSSSGLPPRPDKKKEEHSSSNNNNNKDSVDLVQKQLEAKKKRNAALNQFIPPNVREHIVHAYVRKMRINYLDHTKGFVATTENYVVETNEEVKVLFEDGKGSLQKMRVLAEDLMTTRALDRPMFCLFTGKYPDKDTGSIASWYDIILSEVEKDIHRRKKDDAPVVFRPASDIDEMLERYKHERYEKSRAAAMLRLE</sequence>
<reference evidence="4" key="1">
    <citation type="journal article" date="2023" name="Commun. Biol.">
        <title>Genome analysis of Parmales, the sister group of diatoms, reveals the evolutionary specialization of diatoms from phago-mixotrophs to photoautotrophs.</title>
        <authorList>
            <person name="Ban H."/>
            <person name="Sato S."/>
            <person name="Yoshikawa S."/>
            <person name="Yamada K."/>
            <person name="Nakamura Y."/>
            <person name="Ichinomiya M."/>
            <person name="Sato N."/>
            <person name="Blanc-Mathieu R."/>
            <person name="Endo H."/>
            <person name="Kuwata A."/>
            <person name="Ogata H."/>
        </authorList>
    </citation>
    <scope>NUCLEOTIDE SEQUENCE [LARGE SCALE GENOMIC DNA]</scope>
    <source>
        <strain evidence="4">NIES 3700</strain>
    </source>
</reference>
<protein>
    <submittedName>
        <fullName evidence="3">Uncharacterized protein</fullName>
    </submittedName>
</protein>
<feature type="coiled-coil region" evidence="1">
    <location>
        <begin position="24"/>
        <end position="51"/>
    </location>
</feature>
<name>A0A9W7AKT6_9STRA</name>
<dbReference type="EMBL" id="BRXW01000635">
    <property type="protein sequence ID" value="GMH71197.1"/>
    <property type="molecule type" value="Genomic_DNA"/>
</dbReference>
<keyword evidence="1" id="KW-0175">Coiled coil</keyword>
<comment type="caution">
    <text evidence="3">The sequence shown here is derived from an EMBL/GenBank/DDBJ whole genome shotgun (WGS) entry which is preliminary data.</text>
</comment>
<evidence type="ECO:0000256" key="2">
    <source>
        <dbReference type="SAM" id="MobiDB-lite"/>
    </source>
</evidence>
<feature type="compositionally biased region" description="Basic and acidic residues" evidence="2">
    <location>
        <begin position="609"/>
        <end position="618"/>
    </location>
</feature>
<gene>
    <name evidence="3" type="ORF">TrLO_g8581</name>
</gene>
<dbReference type="OrthoDB" id="196190at2759"/>
<feature type="region of interest" description="Disordered" evidence="2">
    <location>
        <begin position="142"/>
        <end position="184"/>
    </location>
</feature>
<accession>A0A9W7AKT6</accession>
<feature type="region of interest" description="Disordered" evidence="2">
    <location>
        <begin position="577"/>
        <end position="628"/>
    </location>
</feature>
<dbReference type="Proteomes" id="UP001165122">
    <property type="component" value="Unassembled WGS sequence"/>
</dbReference>
<organism evidence="3 4">
    <name type="scientific">Triparma laevis f. longispina</name>
    <dbReference type="NCBI Taxonomy" id="1714387"/>
    <lineage>
        <taxon>Eukaryota</taxon>
        <taxon>Sar</taxon>
        <taxon>Stramenopiles</taxon>
        <taxon>Ochrophyta</taxon>
        <taxon>Bolidophyceae</taxon>
        <taxon>Parmales</taxon>
        <taxon>Triparmaceae</taxon>
        <taxon>Triparma</taxon>
    </lineage>
</organism>
<keyword evidence="4" id="KW-1185">Reference proteome</keyword>
<feature type="compositionally biased region" description="Basic residues" evidence="2">
    <location>
        <begin position="582"/>
        <end position="593"/>
    </location>
</feature>
<evidence type="ECO:0000313" key="3">
    <source>
        <dbReference type="EMBL" id="GMH71197.1"/>
    </source>
</evidence>
<dbReference type="AlphaFoldDB" id="A0A9W7AKT6"/>
<proteinExistence type="predicted"/>
<evidence type="ECO:0000256" key="1">
    <source>
        <dbReference type="SAM" id="Coils"/>
    </source>
</evidence>